<keyword evidence="2" id="KW-1185">Reference proteome</keyword>
<dbReference type="HOGENOM" id="CLU_2468704_0_0_1"/>
<evidence type="ECO:0000313" key="1">
    <source>
        <dbReference type="EMBL" id="EMC95250.1"/>
    </source>
</evidence>
<evidence type="ECO:0000313" key="2">
    <source>
        <dbReference type="Proteomes" id="UP000011761"/>
    </source>
</evidence>
<dbReference type="RefSeq" id="XP_007677796.1">
    <property type="nucleotide sequence ID" value="XM_007679606.1"/>
</dbReference>
<protein>
    <submittedName>
        <fullName evidence="1">Uncharacterized protein</fullName>
    </submittedName>
</protein>
<name>M2N8T7_BAUPA</name>
<dbReference type="KEGG" id="bcom:BAUCODRAFT_123713"/>
<organism evidence="1 2">
    <name type="scientific">Baudoinia panamericana (strain UAMH 10762)</name>
    <name type="common">Angels' share fungus</name>
    <name type="synonym">Baudoinia compniacensis (strain UAMH 10762)</name>
    <dbReference type="NCBI Taxonomy" id="717646"/>
    <lineage>
        <taxon>Eukaryota</taxon>
        <taxon>Fungi</taxon>
        <taxon>Dikarya</taxon>
        <taxon>Ascomycota</taxon>
        <taxon>Pezizomycotina</taxon>
        <taxon>Dothideomycetes</taxon>
        <taxon>Dothideomycetidae</taxon>
        <taxon>Mycosphaerellales</taxon>
        <taxon>Teratosphaeriaceae</taxon>
        <taxon>Baudoinia</taxon>
    </lineage>
</organism>
<accession>M2N8T7</accession>
<sequence length="88" mass="10114">MSVSVVVLEAPPSQFDKPDSVAKTASTWQYTFVPSSRACWRRWQQTTMNNQTHLSETRQNVRATTSFRHEMHCVPMDSCYIVATSSMR</sequence>
<dbReference type="GeneID" id="19107806"/>
<dbReference type="Proteomes" id="UP000011761">
    <property type="component" value="Unassembled WGS sequence"/>
</dbReference>
<dbReference type="AlphaFoldDB" id="M2N8T7"/>
<reference evidence="1 2" key="1">
    <citation type="journal article" date="2012" name="PLoS Pathog.">
        <title>Diverse lifestyles and strategies of plant pathogenesis encoded in the genomes of eighteen Dothideomycetes fungi.</title>
        <authorList>
            <person name="Ohm R.A."/>
            <person name="Feau N."/>
            <person name="Henrissat B."/>
            <person name="Schoch C.L."/>
            <person name="Horwitz B.A."/>
            <person name="Barry K.W."/>
            <person name="Condon B.J."/>
            <person name="Copeland A.C."/>
            <person name="Dhillon B."/>
            <person name="Glaser F."/>
            <person name="Hesse C.N."/>
            <person name="Kosti I."/>
            <person name="LaButti K."/>
            <person name="Lindquist E.A."/>
            <person name="Lucas S."/>
            <person name="Salamov A.A."/>
            <person name="Bradshaw R.E."/>
            <person name="Ciuffetti L."/>
            <person name="Hamelin R.C."/>
            <person name="Kema G.H.J."/>
            <person name="Lawrence C."/>
            <person name="Scott J.A."/>
            <person name="Spatafora J.W."/>
            <person name="Turgeon B.G."/>
            <person name="de Wit P.J.G.M."/>
            <person name="Zhong S."/>
            <person name="Goodwin S.B."/>
            <person name="Grigoriev I.V."/>
        </authorList>
    </citation>
    <scope>NUCLEOTIDE SEQUENCE [LARGE SCALE GENOMIC DNA]</scope>
    <source>
        <strain evidence="1 2">UAMH 10762</strain>
    </source>
</reference>
<proteinExistence type="predicted"/>
<dbReference type="EMBL" id="KB445557">
    <property type="protein sequence ID" value="EMC95250.1"/>
    <property type="molecule type" value="Genomic_DNA"/>
</dbReference>
<gene>
    <name evidence="1" type="ORF">BAUCODRAFT_123713</name>
</gene>